<dbReference type="EMBL" id="CP059165">
    <property type="protein sequence ID" value="QLL06433.1"/>
    <property type="molecule type" value="Genomic_DNA"/>
</dbReference>
<dbReference type="Pfam" id="PF10604">
    <property type="entry name" value="Polyketide_cyc2"/>
    <property type="match status" value="1"/>
</dbReference>
<accession>A0A7D6HTP4</accession>
<evidence type="ECO:0000313" key="2">
    <source>
        <dbReference type="Proteomes" id="UP000510682"/>
    </source>
</evidence>
<dbReference type="RefSeq" id="WP_180915012.1">
    <property type="nucleotide sequence ID" value="NZ_CP059165.1"/>
</dbReference>
<evidence type="ECO:0000313" key="1">
    <source>
        <dbReference type="EMBL" id="QLL06433.1"/>
    </source>
</evidence>
<dbReference type="SUPFAM" id="SSF55961">
    <property type="entry name" value="Bet v1-like"/>
    <property type="match status" value="1"/>
</dbReference>
<dbReference type="Proteomes" id="UP000510682">
    <property type="component" value="Chromosome"/>
</dbReference>
<organism evidence="1 2">
    <name type="scientific">Mycobacterium vicinigordonae</name>
    <dbReference type="NCBI Taxonomy" id="1719132"/>
    <lineage>
        <taxon>Bacteria</taxon>
        <taxon>Bacillati</taxon>
        <taxon>Actinomycetota</taxon>
        <taxon>Actinomycetes</taxon>
        <taxon>Mycobacteriales</taxon>
        <taxon>Mycobacteriaceae</taxon>
        <taxon>Mycobacterium</taxon>
    </lineage>
</organism>
<protein>
    <submittedName>
        <fullName evidence="1">SRPBCC family protein</fullName>
    </submittedName>
</protein>
<keyword evidence="2" id="KW-1185">Reference proteome</keyword>
<reference evidence="2" key="2">
    <citation type="submission" date="2023-07" db="EMBL/GenBank/DDBJ databases">
        <title>Description of Mycobacterium gordonae subsp. intergordonae subsp.nov. and Mycobacterium gordonae subsp. gordonae subsp. nov.</title>
        <authorList>
            <person name="Huang H."/>
        </authorList>
    </citation>
    <scope>NUCLEOTIDE SEQUENCE [LARGE SCALE GENOMIC DNA]</scope>
    <source>
        <strain evidence="2">24</strain>
    </source>
</reference>
<dbReference type="KEGG" id="mgor:H0P51_22205"/>
<dbReference type="InterPro" id="IPR019587">
    <property type="entry name" value="Polyketide_cyclase/dehydratase"/>
</dbReference>
<reference evidence="2" key="1">
    <citation type="submission" date="2020-07" db="EMBL/GenBank/DDBJ databases">
        <title>Description of Mycobacterium gordonae subsp. intergordonae subsp.nov. and Mycobacterium gordonae subsp. gordonae subsp. nov.</title>
        <authorList>
            <person name="Yu X."/>
        </authorList>
    </citation>
    <scope>NUCLEOTIDE SEQUENCE [LARGE SCALE GENOMIC DNA]</scope>
    <source>
        <strain evidence="2">24</strain>
    </source>
</reference>
<proteinExistence type="predicted"/>
<gene>
    <name evidence="1" type="ORF">H0P51_22205</name>
</gene>
<dbReference type="Gene3D" id="3.30.530.20">
    <property type="match status" value="1"/>
</dbReference>
<sequence length="152" mass="16758">MPQVTASVVIPHPAQVVWDYIIDPDHLSIILPGIVSVDAGKEPPYGPGDVWHGVSRSFGITNKWTGVFTRVDIPHVMEMEITESRFPFATIDTLEEVASGTRYTFRVTGDPALGGPLGRLVDAVMSMAFKRTLVKHLARLPAHIDAWVSEKR</sequence>
<dbReference type="AlphaFoldDB" id="A0A7D6HTP4"/>
<name>A0A7D6HTP4_9MYCO</name>
<dbReference type="InterPro" id="IPR023393">
    <property type="entry name" value="START-like_dom_sf"/>
</dbReference>